<accession>A0AAX6EXM5</accession>
<dbReference type="AlphaFoldDB" id="A0AAX6EXM5"/>
<dbReference type="SMART" id="SM00684">
    <property type="entry name" value="DM15"/>
    <property type="match status" value="3"/>
</dbReference>
<feature type="region of interest" description="Disordered" evidence="3">
    <location>
        <begin position="397"/>
        <end position="460"/>
    </location>
</feature>
<feature type="compositionally biased region" description="Polar residues" evidence="3">
    <location>
        <begin position="686"/>
        <end position="699"/>
    </location>
</feature>
<name>A0AAX6EXM5_IRIPA</name>
<evidence type="ECO:0000256" key="3">
    <source>
        <dbReference type="SAM" id="MobiDB-lite"/>
    </source>
</evidence>
<dbReference type="GO" id="GO:0000339">
    <property type="term" value="F:RNA cap binding"/>
    <property type="evidence" value="ECO:0007669"/>
    <property type="project" value="InterPro"/>
</dbReference>
<dbReference type="GO" id="GO:0048255">
    <property type="term" value="P:mRNA stabilization"/>
    <property type="evidence" value="ECO:0007669"/>
    <property type="project" value="InterPro"/>
</dbReference>
<dbReference type="InterPro" id="IPR045180">
    <property type="entry name" value="La_dom_prot"/>
</dbReference>
<organism evidence="5 6">
    <name type="scientific">Iris pallida</name>
    <name type="common">Sweet iris</name>
    <dbReference type="NCBI Taxonomy" id="29817"/>
    <lineage>
        <taxon>Eukaryota</taxon>
        <taxon>Viridiplantae</taxon>
        <taxon>Streptophyta</taxon>
        <taxon>Embryophyta</taxon>
        <taxon>Tracheophyta</taxon>
        <taxon>Spermatophyta</taxon>
        <taxon>Magnoliopsida</taxon>
        <taxon>Liliopsida</taxon>
        <taxon>Asparagales</taxon>
        <taxon>Iridaceae</taxon>
        <taxon>Iridoideae</taxon>
        <taxon>Irideae</taxon>
        <taxon>Iris</taxon>
    </lineage>
</organism>
<feature type="compositionally biased region" description="Basic residues" evidence="3">
    <location>
        <begin position="712"/>
        <end position="726"/>
    </location>
</feature>
<dbReference type="InterPro" id="IPR006607">
    <property type="entry name" value="DM15"/>
</dbReference>
<evidence type="ECO:0000313" key="5">
    <source>
        <dbReference type="EMBL" id="KAJ6808678.1"/>
    </source>
</evidence>
<feature type="compositionally biased region" description="Polar residues" evidence="3">
    <location>
        <begin position="420"/>
        <end position="441"/>
    </location>
</feature>
<evidence type="ECO:0000256" key="2">
    <source>
        <dbReference type="PROSITE-ProRule" id="PRU00332"/>
    </source>
</evidence>
<gene>
    <name evidence="5" type="ORF">M6B38_165065</name>
</gene>
<feature type="region of interest" description="Disordered" evidence="3">
    <location>
        <begin position="1"/>
        <end position="133"/>
    </location>
</feature>
<feature type="compositionally biased region" description="Basic residues" evidence="3">
    <location>
        <begin position="100"/>
        <end position="112"/>
    </location>
</feature>
<dbReference type="SMART" id="SM00715">
    <property type="entry name" value="LA"/>
    <property type="match status" value="1"/>
</dbReference>
<dbReference type="Pfam" id="PF05383">
    <property type="entry name" value="La"/>
    <property type="match status" value="1"/>
</dbReference>
<feature type="domain" description="HTH La-type RNA-binding" evidence="4">
    <location>
        <begin position="309"/>
        <end position="398"/>
    </location>
</feature>
<dbReference type="PANTHER" id="PTHR22792">
    <property type="entry name" value="LUPUS LA PROTEIN-RELATED"/>
    <property type="match status" value="1"/>
</dbReference>
<evidence type="ECO:0000256" key="1">
    <source>
        <dbReference type="ARBA" id="ARBA00022884"/>
    </source>
</evidence>
<feature type="region of interest" description="Disordered" evidence="3">
    <location>
        <begin position="625"/>
        <end position="644"/>
    </location>
</feature>
<proteinExistence type="predicted"/>
<feature type="compositionally biased region" description="Pro residues" evidence="3">
    <location>
        <begin position="56"/>
        <end position="81"/>
    </location>
</feature>
<dbReference type="InterPro" id="IPR036388">
    <property type="entry name" value="WH-like_DNA-bd_sf"/>
</dbReference>
<feature type="compositionally biased region" description="Basic and acidic residues" evidence="3">
    <location>
        <begin position="23"/>
        <end position="32"/>
    </location>
</feature>
<feature type="compositionally biased region" description="Polar residues" evidence="3">
    <location>
        <begin position="401"/>
        <end position="410"/>
    </location>
</feature>
<dbReference type="Gene3D" id="1.10.10.10">
    <property type="entry name" value="Winged helix-like DNA-binding domain superfamily/Winged helix DNA-binding domain"/>
    <property type="match status" value="1"/>
</dbReference>
<protein>
    <submittedName>
        <fullName evidence="5">La-related protein 1A isoform X1</fullName>
    </submittedName>
</protein>
<reference evidence="5" key="1">
    <citation type="journal article" date="2023" name="GigaByte">
        <title>Genome assembly of the bearded iris, Iris pallida Lam.</title>
        <authorList>
            <person name="Bruccoleri R.E."/>
            <person name="Oakeley E.J."/>
            <person name="Faust A.M.E."/>
            <person name="Altorfer M."/>
            <person name="Dessus-Babus S."/>
            <person name="Burckhardt D."/>
            <person name="Oertli M."/>
            <person name="Naumann U."/>
            <person name="Petersen F."/>
            <person name="Wong J."/>
        </authorList>
    </citation>
    <scope>NUCLEOTIDE SEQUENCE</scope>
    <source>
        <strain evidence="5">GSM-AAB239-AS_SAM_17_03QT</strain>
    </source>
</reference>
<keyword evidence="6" id="KW-1185">Reference proteome</keyword>
<feature type="compositionally biased region" description="Pro residues" evidence="3">
    <location>
        <begin position="113"/>
        <end position="125"/>
    </location>
</feature>
<feature type="region of interest" description="Disordered" evidence="3">
    <location>
        <begin position="665"/>
        <end position="743"/>
    </location>
</feature>
<keyword evidence="1 2" id="KW-0694">RNA-binding</keyword>
<sequence>MESNPAAIGAKEEPRKVRSPWKKAAEAEKPPVTEELWPALTDATQRGPSDGGAKAPLPPPAAPTANAGPPPKNRPPPPPLPQGSIAPPKTEGFRSTNPSNRHHQLHSHKPGPKRGPPANGMPPFPVHTLPYRQQPGQPLLYPAGQPPHMVHEYGYQAFPPPFPNEPHIVKAGCETPIHAFAPSSQAGGVDGNRNFQPPPRGDLSAWHPNTSNYANGPHNNHEPGRHFNPTWRNQRPFGPRENMNIPHGIGPRAYIRPFPQFFGPTPGFINGPGFHGPAPHMYYVAAPPFDMMRGSPRFVAHPPRPSLLTPEEVTLRASIVNQIEYYFSDENLQKDHYLLSLLDEQGWVSVSKIADFNRVKKMTTNISLILDALQSSSSIEVQDDKIRRRNDWSRWIPGTSHDCTPNSPTGEAQVPAGVENNETSDINSSGLSHDYNGFQSSGKDHDTDASLEAPKSSSECSNVKVVNRDEPLTCNGESEYECKECASEPFSQSKPSGGCSCKLDKVSSGSISAAKISATGSTTLSESLQETTCLSSSNNLENIMTQSNGRRHLPNRGGISSGFVDECPSFSEEPSTFLLDEELELEHTTEIDHLLPNSRVDDEEDEMDANDQDVQRLIIVTQNLRIDKDDRSGPGKSEPISNEHATAINDGLYFYEQELRAKRSKYQRHNSGAEMKEGDSKLFGHGNSSGHSKANVNVGGSNGSEEAGNAYNRRRQNKGNKSHSSHNQRLFPSNFRGHGSGRNRHGIVSESPPSNSVGFYFGSTPPEGYGLTLSKLSVSGSSPPVGSMPKPLPPFQHPSHQLLEENKFKQQKYHKYHKRCLNDRKKLGIGCSEEMNTLYRFWSFFLRDIFNQSMYDEFRKLALEDAAAKYNYGLECLFRFYSYGLEKQFREDLYKDFEQLTLEFYHRGNLYGLEKYWAFHHYRDQDKPLNKHPDLERILKEEYRSLEDFRAKEKAEKAKVKECGGSSCSNNGGSGKRGLALHE</sequence>
<dbReference type="EMBL" id="JANAVB010033219">
    <property type="protein sequence ID" value="KAJ6808678.1"/>
    <property type="molecule type" value="Genomic_DNA"/>
</dbReference>
<dbReference type="SUPFAM" id="SSF46785">
    <property type="entry name" value="Winged helix' DNA-binding domain"/>
    <property type="match status" value="1"/>
</dbReference>
<dbReference type="InterPro" id="IPR036390">
    <property type="entry name" value="WH_DNA-bd_sf"/>
</dbReference>
<evidence type="ECO:0000259" key="4">
    <source>
        <dbReference type="PROSITE" id="PS50961"/>
    </source>
</evidence>
<feature type="region of interest" description="Disordered" evidence="3">
    <location>
        <begin position="962"/>
        <end position="983"/>
    </location>
</feature>
<dbReference type="Pfam" id="PF21071">
    <property type="entry name" value="LARP1_HEAT"/>
    <property type="match status" value="1"/>
</dbReference>
<evidence type="ECO:0000313" key="6">
    <source>
        <dbReference type="Proteomes" id="UP001140949"/>
    </source>
</evidence>
<comment type="caution">
    <text evidence="5">The sequence shown here is derived from an EMBL/GenBank/DDBJ whole genome shotgun (WGS) entry which is preliminary data.</text>
</comment>
<dbReference type="InterPro" id="IPR006630">
    <property type="entry name" value="La_HTH"/>
</dbReference>
<dbReference type="Proteomes" id="UP001140949">
    <property type="component" value="Unassembled WGS sequence"/>
</dbReference>
<dbReference type="PANTHER" id="PTHR22792:SF101">
    <property type="entry name" value="LA-RELATED PROTEIN 1A"/>
    <property type="match status" value="1"/>
</dbReference>
<dbReference type="CDD" id="cd07323">
    <property type="entry name" value="LAM"/>
    <property type="match status" value="1"/>
</dbReference>
<dbReference type="PROSITE" id="PS50961">
    <property type="entry name" value="HTH_LA"/>
    <property type="match status" value="1"/>
</dbReference>
<reference evidence="5" key="2">
    <citation type="submission" date="2023-04" db="EMBL/GenBank/DDBJ databases">
        <authorList>
            <person name="Bruccoleri R.E."/>
            <person name="Oakeley E.J."/>
            <person name="Faust A.-M."/>
            <person name="Dessus-Babus S."/>
            <person name="Altorfer M."/>
            <person name="Burckhardt D."/>
            <person name="Oertli M."/>
            <person name="Naumann U."/>
            <person name="Petersen F."/>
            <person name="Wong J."/>
        </authorList>
    </citation>
    <scope>NUCLEOTIDE SEQUENCE</scope>
    <source>
        <strain evidence="5">GSM-AAB239-AS_SAM_17_03QT</strain>
        <tissue evidence="5">Leaf</tissue>
    </source>
</reference>